<reference evidence="1 2" key="1">
    <citation type="journal article" date="2021" name="BMC Genomics">
        <title>Datura genome reveals duplications of psychoactive alkaloid biosynthetic genes and high mutation rate following tissue culture.</title>
        <authorList>
            <person name="Rajewski A."/>
            <person name="Carter-House D."/>
            <person name="Stajich J."/>
            <person name="Litt A."/>
        </authorList>
    </citation>
    <scope>NUCLEOTIDE SEQUENCE [LARGE SCALE GENOMIC DNA]</scope>
    <source>
        <strain evidence="1">AR-01</strain>
    </source>
</reference>
<dbReference type="Proteomes" id="UP000823775">
    <property type="component" value="Unassembled WGS sequence"/>
</dbReference>
<dbReference type="EMBL" id="JACEIK010013412">
    <property type="protein sequence ID" value="MCE3216502.1"/>
    <property type="molecule type" value="Genomic_DNA"/>
</dbReference>
<accession>A0ABS8WYY4</accession>
<name>A0ABS8WYY4_DATST</name>
<evidence type="ECO:0000313" key="2">
    <source>
        <dbReference type="Proteomes" id="UP000823775"/>
    </source>
</evidence>
<evidence type="ECO:0000313" key="1">
    <source>
        <dbReference type="EMBL" id="MCE3216502.1"/>
    </source>
</evidence>
<organism evidence="1 2">
    <name type="scientific">Datura stramonium</name>
    <name type="common">Jimsonweed</name>
    <name type="synonym">Common thornapple</name>
    <dbReference type="NCBI Taxonomy" id="4076"/>
    <lineage>
        <taxon>Eukaryota</taxon>
        <taxon>Viridiplantae</taxon>
        <taxon>Streptophyta</taxon>
        <taxon>Embryophyta</taxon>
        <taxon>Tracheophyta</taxon>
        <taxon>Spermatophyta</taxon>
        <taxon>Magnoliopsida</taxon>
        <taxon>eudicotyledons</taxon>
        <taxon>Gunneridae</taxon>
        <taxon>Pentapetalae</taxon>
        <taxon>asterids</taxon>
        <taxon>lamiids</taxon>
        <taxon>Solanales</taxon>
        <taxon>Solanaceae</taxon>
        <taxon>Solanoideae</taxon>
        <taxon>Datureae</taxon>
        <taxon>Datura</taxon>
    </lineage>
</organism>
<keyword evidence="2" id="KW-1185">Reference proteome</keyword>
<gene>
    <name evidence="1" type="ORF">HAX54_006718</name>
</gene>
<protein>
    <submittedName>
        <fullName evidence="1">Uncharacterized protein</fullName>
    </submittedName>
</protein>
<proteinExistence type="predicted"/>
<comment type="caution">
    <text evidence="1">The sequence shown here is derived from an EMBL/GenBank/DDBJ whole genome shotgun (WGS) entry which is preliminary data.</text>
</comment>
<sequence length="139" mass="15692">MLEHPEVQHVRPSGAWSGVRHRAVWVSMMNPVAQIDLLLEEMVEAQNPKSGAKGISWPNIQGSIKTLSQAKKIKIRTTMGTMVTIELGIEIENKVNGGTEMLPENYGVYIPLQEQESSAMIESRDRRARRFDELYDEKG</sequence>